<feature type="compositionally biased region" description="Polar residues" evidence="8">
    <location>
        <begin position="2113"/>
        <end position="2139"/>
    </location>
</feature>
<feature type="region of interest" description="Disordered" evidence="8">
    <location>
        <begin position="1225"/>
        <end position="1336"/>
    </location>
</feature>
<name>A0A1S8XAB8_OPIVI</name>
<dbReference type="PROSITE" id="PS50917">
    <property type="entry name" value="SPOC"/>
    <property type="match status" value="1"/>
</dbReference>
<evidence type="ECO:0000256" key="5">
    <source>
        <dbReference type="ARBA" id="ARBA00023163"/>
    </source>
</evidence>
<feature type="region of interest" description="Disordered" evidence="8">
    <location>
        <begin position="2514"/>
        <end position="2596"/>
    </location>
</feature>
<feature type="compositionally biased region" description="Polar residues" evidence="8">
    <location>
        <begin position="575"/>
        <end position="594"/>
    </location>
</feature>
<feature type="compositionally biased region" description="Polar residues" evidence="8">
    <location>
        <begin position="1251"/>
        <end position="1260"/>
    </location>
</feature>
<dbReference type="InterPro" id="IPR000504">
    <property type="entry name" value="RRM_dom"/>
</dbReference>
<dbReference type="EMBL" id="KV891557">
    <property type="protein sequence ID" value="OON23373.1"/>
    <property type="molecule type" value="Genomic_DNA"/>
</dbReference>
<feature type="region of interest" description="Disordered" evidence="8">
    <location>
        <begin position="753"/>
        <end position="807"/>
    </location>
</feature>
<evidence type="ECO:0000256" key="8">
    <source>
        <dbReference type="SAM" id="MobiDB-lite"/>
    </source>
</evidence>
<evidence type="ECO:0000256" key="2">
    <source>
        <dbReference type="ARBA" id="ARBA00022884"/>
    </source>
</evidence>
<keyword evidence="6" id="KW-0539">Nucleus</keyword>
<feature type="compositionally biased region" description="Low complexity" evidence="8">
    <location>
        <begin position="2515"/>
        <end position="2557"/>
    </location>
</feature>
<feature type="region of interest" description="Disordered" evidence="8">
    <location>
        <begin position="2252"/>
        <end position="2284"/>
    </location>
</feature>
<evidence type="ECO:0000256" key="3">
    <source>
        <dbReference type="ARBA" id="ARBA00023015"/>
    </source>
</evidence>
<feature type="region of interest" description="Disordered" evidence="8">
    <location>
        <begin position="553"/>
        <end position="618"/>
    </location>
</feature>
<feature type="region of interest" description="Disordered" evidence="8">
    <location>
        <begin position="55"/>
        <end position="74"/>
    </location>
</feature>
<dbReference type="InterPro" id="IPR010912">
    <property type="entry name" value="SPOC_met"/>
</dbReference>
<reference evidence="11 12" key="1">
    <citation type="submission" date="2015-03" db="EMBL/GenBank/DDBJ databases">
        <title>Draft genome of the nematode, Opisthorchis viverrini.</title>
        <authorList>
            <person name="Mitreva M."/>
        </authorList>
    </citation>
    <scope>NUCLEOTIDE SEQUENCE [LARGE SCALE GENOMIC DNA]</scope>
    <source>
        <strain evidence="11">Khon Kaen</strain>
    </source>
</reference>
<feature type="region of interest" description="Disordered" evidence="8">
    <location>
        <begin position="1943"/>
        <end position="1971"/>
    </location>
</feature>
<feature type="compositionally biased region" description="Polar residues" evidence="8">
    <location>
        <begin position="1226"/>
        <end position="1243"/>
    </location>
</feature>
<feature type="region of interest" description="Disordered" evidence="8">
    <location>
        <begin position="440"/>
        <end position="519"/>
    </location>
</feature>
<proteinExistence type="predicted"/>
<dbReference type="GO" id="GO:0005634">
    <property type="term" value="C:nucleus"/>
    <property type="evidence" value="ECO:0007669"/>
    <property type="project" value="UniProtKB-SubCell"/>
</dbReference>
<dbReference type="Gene3D" id="2.40.290.10">
    <property type="match status" value="2"/>
</dbReference>
<feature type="non-terminal residue" evidence="11">
    <location>
        <position position="3265"/>
    </location>
</feature>
<dbReference type="SMART" id="SM00360">
    <property type="entry name" value="RRM"/>
    <property type="match status" value="2"/>
</dbReference>
<feature type="region of interest" description="Disordered" evidence="8">
    <location>
        <begin position="1"/>
        <end position="35"/>
    </location>
</feature>
<feature type="compositionally biased region" description="Polar residues" evidence="8">
    <location>
        <begin position="2587"/>
        <end position="2596"/>
    </location>
</feature>
<feature type="compositionally biased region" description="Polar residues" evidence="8">
    <location>
        <begin position="717"/>
        <end position="728"/>
    </location>
</feature>
<evidence type="ECO:0000313" key="11">
    <source>
        <dbReference type="EMBL" id="OON23373.1"/>
    </source>
</evidence>
<dbReference type="Pfam" id="PF07744">
    <property type="entry name" value="SPOC"/>
    <property type="match status" value="1"/>
</dbReference>
<feature type="compositionally biased region" description="Polar residues" evidence="8">
    <location>
        <begin position="55"/>
        <end position="66"/>
    </location>
</feature>
<feature type="region of interest" description="Disordered" evidence="8">
    <location>
        <begin position="1689"/>
        <end position="1720"/>
    </location>
</feature>
<dbReference type="PROSITE" id="PS50102">
    <property type="entry name" value="RRM"/>
    <property type="match status" value="1"/>
</dbReference>
<feature type="compositionally biased region" description="Basic residues" evidence="8">
    <location>
        <begin position="1057"/>
        <end position="1068"/>
    </location>
</feature>
<feature type="region of interest" description="Disordered" evidence="8">
    <location>
        <begin position="1126"/>
        <end position="1169"/>
    </location>
</feature>
<feature type="compositionally biased region" description="Low complexity" evidence="8">
    <location>
        <begin position="753"/>
        <end position="782"/>
    </location>
</feature>
<feature type="compositionally biased region" description="Polar residues" evidence="8">
    <location>
        <begin position="15"/>
        <end position="26"/>
    </location>
</feature>
<evidence type="ECO:0000259" key="10">
    <source>
        <dbReference type="PROSITE" id="PS50917"/>
    </source>
</evidence>
<keyword evidence="2 7" id="KW-0694">RNA-binding</keyword>
<dbReference type="InterPro" id="IPR016194">
    <property type="entry name" value="SPOC-like_C_dom_sf"/>
</dbReference>
<feature type="compositionally biased region" description="Low complexity" evidence="8">
    <location>
        <begin position="2896"/>
        <end position="2911"/>
    </location>
</feature>
<feature type="region of interest" description="Disordered" evidence="8">
    <location>
        <begin position="706"/>
        <end position="729"/>
    </location>
</feature>
<sequence>KDQSSKKLLPRTTHEASQPTKPNGQSGRPYLVSKRADERTFTNLHNNDQVLRPVQSSALPLRTSASPRGLKLSNLPPVSKLSDEHLRQGLFTEFRRCGRIQSIVLPGSNSPASLAPSELSGATRVAIITFRRSEEAESAYQAIRSGEKLLFSTSVVVEHHPGFTGSEECPPKSGPGINVAEPLNTSTTCVNVPPHPNSRLQPNPDNFQVTQTSKCPTRTLYVAGLTAGPTGPVTSDQLTTAFRKFGDIIDVHLQTSSDSALIQFAEMRGPIRAMNAHSRDPLRLGGRPLHLAYVPSPPSLGLWFSDLPPSLASLSDRALIQCLSRLAPILEITLINRTDPNVRTQPTSTSSAKSPQQLHYAAYIRLASTDYASQLLSELRSGKHFGADASPPPSHPSSPSLPRRPFAVDFASPRQTILVNSLQLNAARSGGSARIRVISAQKSTGSPTSTHNQSAATTTNSVPRTDKTTDSASDVRLQRSSGTHTLSRCPAFPVTSDSLSGSHHAVSSRMSSPNSRTTHNAIDKSVCHDIATSNPPRTTATSDALFSSGFIQSIDRTRDTSPSTSSARSKSHRTPSNTSAKRNSGSPRALNSSKITRRGRTAPLSSNQPSRKQDAISPSVPVCVSCEPSVASTHCKSGDAPLFSWSAESGSQSLVRRPLSVMTTITTAVVSPARSSATSSCGLSSPGGSCSSAAIAGLSNTIRAPHGDCPTEHGPTADNQLPTSTVLCSTPHPPPVTLLTGSFRASPAVQNSISASSGVSSGGRSFSSTSSNSSTGSSPLTGGHPGSLQTSGLKPITSGASSQPKPSTALANLSCAVKNEGILSTADLTSRSNVTRTNYQGWSAERKSRLYCTEVSSGLKLHLSTNCPNSRSPANVNVTPNNPLTVSIKLNGSCQDLQTGSLTSPSALSTHSELFGCNEVRRGHESQPLSPVSAPPLNCNSIRGYTPSTDVGCEKPSSDYAASGLSTHSTDWFGVNSPVYESMYDKIKRRTNKEAEERRQRQLEASAAREKQRRKQRKKEEKQLNKSPALSNVPYTPPGSFGSEHSVKTAFTNSSGKSHRSKSGRSKRGLPTSKLHVLRSKESTNSRSKNEINFNGESSEWNTKHYSHLWSQSERFINPKEITCHTSGLSKEPVNHKNKRRRRNLSPLSSSLSSDDGRNSVSPPGTLTRLSLGMRFPVSATYHECVRPKGSPDSKWSMDDDNESLSRLSTSLSCSSSEKSLHRFQYKSTAHQRANSKSNTFVSSKEHHARITTTKGTPTSHMRDPKSRSDRTSLCATKRTAASLRHSSRSSQSTNDARGKSPVSVLGVRSRKFMGSVSKVNSSSVTHSKPSKKNLEVSKTKYPLGSKRPHDGMTKFIKVQKKQCLEPTNEPKPTSQRLTFTRTKRIYESRPRSPHSYFSDDATVLDSETEDIKCSDSISHTTGASDYNGLKWPQQRHPLAIHSGTDDSSLPVTRSPSPVTCRSPIRLGNKHSKRDFLGDPISHESAICMDDTKGSTFDAFVDTDRFSTNSKSTPSTEPMEQMELIERDLGMKFSDDEWHSSVSSTSPHPANIDFDMDYCPIDRTEQSSTTYQSTSFSSQMLSPTGKLPSPTPDESDNDSLHIDHGPKLFTVPPAELKKEDQSHRHARNFPLIATKEQETEEMSLKHDPAAILNKFEDALMSLKWPCLTDAGKTTPRVLSLETQLIVDTKRDVKPTDSTVSSEPPPQDLVHDSSSQSSTMRDRVPISECSVSPNLDVCQPVDSKTLISTDCNNSLVHVTTLNKPDANSKDELPPHPTTQASKVCRSAVTTPVANKLEGKPLPTTCSTGLKTFDHNVGQIDSCSSSGLVSHVNCTDLTHLPNKFDHPSEGALPCNASVPSYPAMHATKKTHTYTQEATKGPVSAIPPSLGPPTEVHDITRYVQSVIERVKAERVEETQQAAAAAAQYQSSNLTVSSPNFTCAQSARPVSDMSHTTPISVNSTSTAGRRSGNSQRKPLLVTTSTCSSIKSGLSTNVKWSVACNPTATPSACAPSGVVTSSEQVSCILPASVPLTSTDSLPTASELQMPTIPGVNACAPLTVFQPQLMPGRVTRHSLQQAQLQASAVAKRSDQTLTESALSLASPVPTRRRRRSETKISSNSSTNSDAVTASHLSPTLNNSDKSQFKAAPHSLPSANATTSKQAVSSSVTDDDNSKTGIQSNTSICSSVPSSNTKTQTSVDPYEPNFDDESPPGFDHTQLHHHRSTSPACSSPAANQTSIAVTKKPATVVITSVATSLQPPSSTTSSSSPMTKANCPVTSSSAAPTTVPTLGSTIVSSVAGQSDSVDEVIRDVCAGQFDVESYLNSWRSDQHNSVLRPSKGSVSPRVCVAQTLGVTATSPVTTSPVLPAAPKVTPASLPAKPFPIALATEPVVAAVTIPVSSSTNAGKSFAPGKNGSNNIVNIVNTLLAALQLIPGSQVTVTGPTAAAGVGGIGTGTISATTITLPVNAARQAAANIKAAVLSATNAIPTPVTEVQNPSVRKITPDPPVSEPQVVTMATSSSTISDTTAVGLPPCSSSPHVSSIHHPAASHPDPQTVSPGTTQPPPPSSSFVAPAQGVTGTGRVKRLSGTALKNTPSKTSDPLRLEAAVDGVSVESQVTNVLRQLKNLPQECLPPSSRAAVAVPSTQHIPPGLPIPSIPHNSFNAASHPPSPCIPTANAPQIHTMGNGPSSFVSLPSLTLTNTPMQQQSYGRGLTRAPSAPLLPGRSPPLSAPPMTSHSIQTLIDRLGGSVEPSVLMALAQAAVNGGTGLCGGMSDALGRGETEAQITNYLRRVTQQMNDTRTCAGIASSKHFGSTNLLEAQTKVPLRQTVSSPNTTPLVAPPNQQQRLPLSVAPIGLPNMGTDAALAAAAAVSRAVGSSDTGTLISPPITQSRPASNQSTPIVTTSTTPTAHPSWPSISHVSSFTFTLTLSVNPLCSTRAYPLVWQGRLSLKNAETRVALHYIYGNPNLLHDCMRLLASGGGGQPQHSLVASGGPLRIVQRMRLEPAQLEGVQRKIHQEGASCVCLAIPAGNGAVELMQQTQILNDSFIRYMQEKMAAGIINVGFPDFQQVSLVLLYCCAVTLNMVHLHIRLLDGNISVGLKIERSCSNRCTLTSTYSESTFGSINTSTVLDHLQRYRLHRTVDSVAAFVRISLKILMSLVESRNIPLQSYYGLYVVHIFPPCEFSHTQLDLAAPDLNRRVIQANQSHLLVVITTTFSEKRHAWCTCNLVSMHPGVVTLGFKKATVRSGKTANSTHQVDTLDSDVAES</sequence>
<feature type="region of interest" description="Disordered" evidence="8">
    <location>
        <begin position="2878"/>
        <end position="2911"/>
    </location>
</feature>
<dbReference type="GO" id="GO:0003723">
    <property type="term" value="F:RNA binding"/>
    <property type="evidence" value="ECO:0007669"/>
    <property type="project" value="UniProtKB-UniRule"/>
</dbReference>
<feature type="compositionally biased region" description="Polar residues" evidence="8">
    <location>
        <begin position="2172"/>
        <end position="2196"/>
    </location>
</feature>
<feature type="region of interest" description="Disordered" evidence="8">
    <location>
        <begin position="2705"/>
        <end position="2732"/>
    </location>
</feature>
<dbReference type="InterPro" id="IPR012921">
    <property type="entry name" value="SPOC_C"/>
</dbReference>
<keyword evidence="3" id="KW-0805">Transcription regulation</keyword>
<accession>A0A1S8XAB8</accession>
<dbReference type="InterPro" id="IPR035979">
    <property type="entry name" value="RBD_domain_sf"/>
</dbReference>
<gene>
    <name evidence="11" type="ORF">X801_00722</name>
</gene>
<feature type="compositionally biased region" description="Polar residues" evidence="8">
    <location>
        <begin position="2150"/>
        <end position="2165"/>
    </location>
</feature>
<dbReference type="FunFam" id="2.40.290.10:FF:000002">
    <property type="entry name" value="Spen family transcriptional repressor"/>
    <property type="match status" value="1"/>
</dbReference>
<feature type="compositionally biased region" description="Polar residues" evidence="8">
    <location>
        <begin position="2878"/>
        <end position="2895"/>
    </location>
</feature>
<feature type="region of interest" description="Disordered" evidence="8">
    <location>
        <begin position="2086"/>
        <end position="2234"/>
    </location>
</feature>
<comment type="subcellular location">
    <subcellularLocation>
        <location evidence="1">Nucleus</location>
    </subcellularLocation>
</comment>
<evidence type="ECO:0000256" key="6">
    <source>
        <dbReference type="ARBA" id="ARBA00023242"/>
    </source>
</evidence>
<feature type="compositionally biased region" description="Polar residues" evidence="8">
    <location>
        <begin position="440"/>
        <end position="463"/>
    </location>
</feature>
<feature type="compositionally biased region" description="Low complexity" evidence="8">
    <location>
        <begin position="2252"/>
        <end position="2266"/>
    </location>
</feature>
<dbReference type="SUPFAM" id="SSF54928">
    <property type="entry name" value="RNA-binding domain, RBD"/>
    <property type="match status" value="1"/>
</dbReference>
<evidence type="ECO:0000259" key="9">
    <source>
        <dbReference type="PROSITE" id="PS50102"/>
    </source>
</evidence>
<feature type="domain" description="RRM" evidence="9">
    <location>
        <begin position="218"/>
        <end position="296"/>
    </location>
</feature>
<evidence type="ECO:0000256" key="7">
    <source>
        <dbReference type="PROSITE-ProRule" id="PRU00176"/>
    </source>
</evidence>
<dbReference type="Gene3D" id="3.30.70.330">
    <property type="match status" value="1"/>
</dbReference>
<feature type="region of interest" description="Disordered" evidence="8">
    <location>
        <begin position="383"/>
        <end position="406"/>
    </location>
</feature>
<feature type="compositionally biased region" description="Low complexity" evidence="8">
    <location>
        <begin position="1566"/>
        <end position="1579"/>
    </location>
</feature>
<feature type="region of interest" description="Disordered" evidence="8">
    <location>
        <begin position="1873"/>
        <end position="1893"/>
    </location>
</feature>
<feature type="compositionally biased region" description="Polar residues" evidence="8">
    <location>
        <begin position="788"/>
        <end position="807"/>
    </location>
</feature>
<feature type="compositionally biased region" description="Basic and acidic residues" evidence="8">
    <location>
        <begin position="1261"/>
        <end position="1271"/>
    </location>
</feature>
<keyword evidence="5" id="KW-0804">Transcription</keyword>
<feature type="compositionally biased region" description="Basic and acidic residues" evidence="8">
    <location>
        <begin position="992"/>
        <end position="1010"/>
    </location>
</feature>
<evidence type="ECO:0000256" key="1">
    <source>
        <dbReference type="ARBA" id="ARBA00004123"/>
    </source>
</evidence>
<dbReference type="SUPFAM" id="SSF100939">
    <property type="entry name" value="SPOC domain-like"/>
    <property type="match status" value="2"/>
</dbReference>
<dbReference type="InterPro" id="IPR012677">
    <property type="entry name" value="Nucleotide-bd_a/b_plait_sf"/>
</dbReference>
<feature type="compositionally biased region" description="Polar residues" evidence="8">
    <location>
        <begin position="508"/>
        <end position="519"/>
    </location>
</feature>
<keyword evidence="12" id="KW-1185">Reference proteome</keyword>
<feature type="region of interest" description="Disordered" evidence="8">
    <location>
        <begin position="991"/>
        <end position="1098"/>
    </location>
</feature>
<keyword evidence="4" id="KW-0175">Coiled coil</keyword>
<feature type="compositionally biased region" description="Basic and acidic residues" evidence="8">
    <location>
        <begin position="1079"/>
        <end position="1090"/>
    </location>
</feature>
<feature type="compositionally biased region" description="Low complexity" evidence="8">
    <location>
        <begin position="1145"/>
        <end position="1162"/>
    </location>
</feature>
<evidence type="ECO:0000256" key="4">
    <source>
        <dbReference type="ARBA" id="ARBA00023054"/>
    </source>
</evidence>
<feature type="compositionally biased region" description="Polar residues" evidence="8">
    <location>
        <begin position="1949"/>
        <end position="1971"/>
    </location>
</feature>
<organism evidence="11 12">
    <name type="scientific">Opisthorchis viverrini</name>
    <name type="common">Southeast Asian liver fluke</name>
    <dbReference type="NCBI Taxonomy" id="6198"/>
    <lineage>
        <taxon>Eukaryota</taxon>
        <taxon>Metazoa</taxon>
        <taxon>Spiralia</taxon>
        <taxon>Lophotrochozoa</taxon>
        <taxon>Platyhelminthes</taxon>
        <taxon>Trematoda</taxon>
        <taxon>Digenea</taxon>
        <taxon>Opisthorchiida</taxon>
        <taxon>Opisthorchiata</taxon>
        <taxon>Opisthorchiidae</taxon>
        <taxon>Opisthorchis</taxon>
    </lineage>
</organism>
<feature type="non-terminal residue" evidence="11">
    <location>
        <position position="1"/>
    </location>
</feature>
<feature type="region of interest" description="Disordered" evidence="8">
    <location>
        <begin position="1566"/>
        <end position="1610"/>
    </location>
</feature>
<dbReference type="CDD" id="cd21543">
    <property type="entry name" value="SPOC_SHARP"/>
    <property type="match status" value="1"/>
</dbReference>
<feature type="domain" description="SPOC" evidence="10">
    <location>
        <begin position="2931"/>
        <end position="3214"/>
    </location>
</feature>
<evidence type="ECO:0000313" key="12">
    <source>
        <dbReference type="Proteomes" id="UP000243686"/>
    </source>
</evidence>
<dbReference type="Proteomes" id="UP000243686">
    <property type="component" value="Unassembled WGS sequence"/>
</dbReference>
<feature type="compositionally biased region" description="Low complexity" evidence="8">
    <location>
        <begin position="2273"/>
        <end position="2284"/>
    </location>
</feature>
<feature type="compositionally biased region" description="Low complexity" evidence="8">
    <location>
        <begin position="1283"/>
        <end position="1293"/>
    </location>
</feature>
<feature type="compositionally biased region" description="Polar residues" evidence="8">
    <location>
        <begin position="2222"/>
        <end position="2234"/>
    </location>
</feature>
<feature type="compositionally biased region" description="Polar residues" evidence="8">
    <location>
        <begin position="1025"/>
        <end position="1034"/>
    </location>
</feature>
<protein>
    <submittedName>
        <fullName evidence="11">SPOC domain protein</fullName>
    </submittedName>
</protein>
<feature type="compositionally biased region" description="Polar residues" evidence="8">
    <location>
        <begin position="1318"/>
        <end position="1328"/>
    </location>
</feature>